<gene>
    <name evidence="1" type="ORF">SAMN05216362_12434</name>
</gene>
<accession>A0A1H9IDT6</accession>
<evidence type="ECO:0000313" key="1">
    <source>
        <dbReference type="EMBL" id="SEQ72901.1"/>
    </source>
</evidence>
<evidence type="ECO:0000313" key="2">
    <source>
        <dbReference type="Proteomes" id="UP000199427"/>
    </source>
</evidence>
<dbReference type="EMBL" id="FOES01000024">
    <property type="protein sequence ID" value="SEQ72901.1"/>
    <property type="molecule type" value="Genomic_DNA"/>
</dbReference>
<proteinExistence type="predicted"/>
<dbReference type="STRING" id="571933.SAMN05216362_12434"/>
<dbReference type="InterPro" id="IPR058867">
    <property type="entry name" value="YtzJ"/>
</dbReference>
<reference evidence="1 2" key="1">
    <citation type="submission" date="2016-10" db="EMBL/GenBank/DDBJ databases">
        <authorList>
            <person name="de Groot N.N."/>
        </authorList>
    </citation>
    <scope>NUCLEOTIDE SEQUENCE [LARGE SCALE GENOMIC DNA]</scope>
    <source>
        <strain evidence="1 2">DSM 21633</strain>
    </source>
</reference>
<dbReference type="Pfam" id="PF26326">
    <property type="entry name" value="YtzJ"/>
    <property type="match status" value="1"/>
</dbReference>
<name>A0A1H9IDT6_9BACI</name>
<keyword evidence="2" id="KW-1185">Reference proteome</keyword>
<organism evidence="1 2">
    <name type="scientific">Piscibacillus halophilus</name>
    <dbReference type="NCBI Taxonomy" id="571933"/>
    <lineage>
        <taxon>Bacteria</taxon>
        <taxon>Bacillati</taxon>
        <taxon>Bacillota</taxon>
        <taxon>Bacilli</taxon>
        <taxon>Bacillales</taxon>
        <taxon>Bacillaceae</taxon>
        <taxon>Piscibacillus</taxon>
    </lineage>
</organism>
<protein>
    <submittedName>
        <fullName evidence="1">Uncharacterized protein</fullName>
    </submittedName>
</protein>
<dbReference type="Proteomes" id="UP000199427">
    <property type="component" value="Unassembled WGS sequence"/>
</dbReference>
<dbReference type="AlphaFoldDB" id="A0A1H9IDT6"/>
<sequence>MMFVMNKRQMADDKLNELLNGNTVYAETEELIRLMNRRIESHELDITVDETDIGCWFIPNS</sequence>